<feature type="compositionally biased region" description="Polar residues" evidence="1">
    <location>
        <begin position="1"/>
        <end position="14"/>
    </location>
</feature>
<reference evidence="3" key="1">
    <citation type="journal article" date="2019" name="Curr. Biol.">
        <title>Genome Sequence of Striga asiatica Provides Insight into the Evolution of Plant Parasitism.</title>
        <authorList>
            <person name="Yoshida S."/>
            <person name="Kim S."/>
            <person name="Wafula E.K."/>
            <person name="Tanskanen J."/>
            <person name="Kim Y.M."/>
            <person name="Honaas L."/>
            <person name="Yang Z."/>
            <person name="Spallek T."/>
            <person name="Conn C.E."/>
            <person name="Ichihashi Y."/>
            <person name="Cheong K."/>
            <person name="Cui S."/>
            <person name="Der J.P."/>
            <person name="Gundlach H."/>
            <person name="Jiao Y."/>
            <person name="Hori C."/>
            <person name="Ishida J.K."/>
            <person name="Kasahara H."/>
            <person name="Kiba T."/>
            <person name="Kim M.S."/>
            <person name="Koo N."/>
            <person name="Laohavisit A."/>
            <person name="Lee Y.H."/>
            <person name="Lumba S."/>
            <person name="McCourt P."/>
            <person name="Mortimer J.C."/>
            <person name="Mutuku J.M."/>
            <person name="Nomura T."/>
            <person name="Sasaki-Sekimoto Y."/>
            <person name="Seto Y."/>
            <person name="Wang Y."/>
            <person name="Wakatake T."/>
            <person name="Sakakibara H."/>
            <person name="Demura T."/>
            <person name="Yamaguchi S."/>
            <person name="Yoneyama K."/>
            <person name="Manabe R.I."/>
            <person name="Nelson D.C."/>
            <person name="Schulman A.H."/>
            <person name="Timko M.P."/>
            <person name="dePamphilis C.W."/>
            <person name="Choi D."/>
            <person name="Shirasu K."/>
        </authorList>
    </citation>
    <scope>NUCLEOTIDE SEQUENCE [LARGE SCALE GENOMIC DNA]</scope>
    <source>
        <strain evidence="3">cv. UVA1</strain>
    </source>
</reference>
<evidence type="ECO:0000313" key="2">
    <source>
        <dbReference type="EMBL" id="GER34726.1"/>
    </source>
</evidence>
<feature type="region of interest" description="Disordered" evidence="1">
    <location>
        <begin position="1"/>
        <end position="73"/>
    </location>
</feature>
<dbReference type="EMBL" id="BKCP01004949">
    <property type="protein sequence ID" value="GER34726.1"/>
    <property type="molecule type" value="Genomic_DNA"/>
</dbReference>
<dbReference type="AlphaFoldDB" id="A0A5A7PPZ6"/>
<protein>
    <submittedName>
        <fullName evidence="2">Transmembrane protein HWLF3</fullName>
    </submittedName>
</protein>
<keyword evidence="3" id="KW-1185">Reference proteome</keyword>
<evidence type="ECO:0000256" key="1">
    <source>
        <dbReference type="SAM" id="MobiDB-lite"/>
    </source>
</evidence>
<evidence type="ECO:0000313" key="3">
    <source>
        <dbReference type="Proteomes" id="UP000325081"/>
    </source>
</evidence>
<sequence length="100" mass="11678">MTKSGPSPSSTNCNRPESGPSPPRLRRRRPPPPIRRPQALSRRAQGLVPPRHLHRHRRWDHPQPPPYPPHRPLLLTKTKFEKNDDKLQHEIEDEDEACRS</sequence>
<dbReference type="Proteomes" id="UP000325081">
    <property type="component" value="Unassembled WGS sequence"/>
</dbReference>
<accession>A0A5A7PPZ6</accession>
<organism evidence="2 3">
    <name type="scientific">Striga asiatica</name>
    <name type="common">Asiatic witchweed</name>
    <name type="synonym">Buchnera asiatica</name>
    <dbReference type="NCBI Taxonomy" id="4170"/>
    <lineage>
        <taxon>Eukaryota</taxon>
        <taxon>Viridiplantae</taxon>
        <taxon>Streptophyta</taxon>
        <taxon>Embryophyta</taxon>
        <taxon>Tracheophyta</taxon>
        <taxon>Spermatophyta</taxon>
        <taxon>Magnoliopsida</taxon>
        <taxon>eudicotyledons</taxon>
        <taxon>Gunneridae</taxon>
        <taxon>Pentapetalae</taxon>
        <taxon>asterids</taxon>
        <taxon>lamiids</taxon>
        <taxon>Lamiales</taxon>
        <taxon>Orobanchaceae</taxon>
        <taxon>Buchnereae</taxon>
        <taxon>Striga</taxon>
    </lineage>
</organism>
<comment type="caution">
    <text evidence="2">The sequence shown here is derived from an EMBL/GenBank/DDBJ whole genome shotgun (WGS) entry which is preliminary data.</text>
</comment>
<keyword evidence="2" id="KW-0472">Membrane</keyword>
<name>A0A5A7PPZ6_STRAF</name>
<feature type="compositionally biased region" description="Pro residues" evidence="1">
    <location>
        <begin position="62"/>
        <end position="71"/>
    </location>
</feature>
<keyword evidence="2" id="KW-0812">Transmembrane</keyword>
<gene>
    <name evidence="2" type="ORF">STAS_10976</name>
</gene>
<proteinExistence type="predicted"/>